<dbReference type="InterPro" id="IPR010730">
    <property type="entry name" value="HET"/>
</dbReference>
<evidence type="ECO:0000313" key="4">
    <source>
        <dbReference type="Proteomes" id="UP000521872"/>
    </source>
</evidence>
<feature type="region of interest" description="Disordered" evidence="1">
    <location>
        <begin position="436"/>
        <end position="467"/>
    </location>
</feature>
<feature type="region of interest" description="Disordered" evidence="1">
    <location>
        <begin position="1"/>
        <end position="29"/>
    </location>
</feature>
<proteinExistence type="predicted"/>
<gene>
    <name evidence="3" type="ORF">D9613_011237</name>
</gene>
<evidence type="ECO:0000256" key="1">
    <source>
        <dbReference type="SAM" id="MobiDB-lite"/>
    </source>
</evidence>
<organism evidence="3 4">
    <name type="scientific">Agrocybe pediades</name>
    <dbReference type="NCBI Taxonomy" id="84607"/>
    <lineage>
        <taxon>Eukaryota</taxon>
        <taxon>Fungi</taxon>
        <taxon>Dikarya</taxon>
        <taxon>Basidiomycota</taxon>
        <taxon>Agaricomycotina</taxon>
        <taxon>Agaricomycetes</taxon>
        <taxon>Agaricomycetidae</taxon>
        <taxon>Agaricales</taxon>
        <taxon>Agaricineae</taxon>
        <taxon>Strophariaceae</taxon>
        <taxon>Agrocybe</taxon>
    </lineage>
</organism>
<comment type="caution">
    <text evidence="3">The sequence shown here is derived from an EMBL/GenBank/DDBJ whole genome shotgun (WGS) entry which is preliminary data.</text>
</comment>
<keyword evidence="4" id="KW-1185">Reference proteome</keyword>
<name>A0A8H4VMG2_9AGAR</name>
<dbReference type="Pfam" id="PF06985">
    <property type="entry name" value="HET"/>
    <property type="match status" value="1"/>
</dbReference>
<feature type="domain" description="Heterokaryon incompatibility" evidence="2">
    <location>
        <begin position="156"/>
        <end position="321"/>
    </location>
</feature>
<dbReference type="PANTHER" id="PTHR24148:SF82">
    <property type="entry name" value="HETEROKARYON INCOMPATIBILITY DOMAIN-CONTAINING PROTEIN"/>
    <property type="match status" value="1"/>
</dbReference>
<dbReference type="InterPro" id="IPR052895">
    <property type="entry name" value="HetReg/Transcr_Mod"/>
</dbReference>
<reference evidence="3 4" key="1">
    <citation type="submission" date="2019-12" db="EMBL/GenBank/DDBJ databases">
        <authorList>
            <person name="Floudas D."/>
            <person name="Bentzer J."/>
            <person name="Ahren D."/>
            <person name="Johansson T."/>
            <person name="Persson P."/>
            <person name="Tunlid A."/>
        </authorList>
    </citation>
    <scope>NUCLEOTIDE SEQUENCE [LARGE SCALE GENOMIC DNA]</scope>
    <source>
        <strain evidence="3 4">CBS 102.39</strain>
    </source>
</reference>
<dbReference type="Proteomes" id="UP000521872">
    <property type="component" value="Unassembled WGS sequence"/>
</dbReference>
<feature type="compositionally biased region" description="Basic and acidic residues" evidence="1">
    <location>
        <begin position="450"/>
        <end position="459"/>
    </location>
</feature>
<protein>
    <recommendedName>
        <fullName evidence="2">Heterokaryon incompatibility domain-containing protein</fullName>
    </recommendedName>
</protein>
<dbReference type="PANTHER" id="PTHR24148">
    <property type="entry name" value="ANKYRIN REPEAT DOMAIN-CONTAINING PROTEIN 39 HOMOLOG-RELATED"/>
    <property type="match status" value="1"/>
</dbReference>
<evidence type="ECO:0000313" key="3">
    <source>
        <dbReference type="EMBL" id="KAF4616091.1"/>
    </source>
</evidence>
<sequence length="821" mass="89619">MRSSSAPPDLQSPQRTTNPVSEAQFVSTSPSPSQQVISFALDDIFDYPTIHDRGHNLISQITDAYGAFGLGGSDQYTLLLDGTHLMIQKSISDTCRTQLALPLPIATSSDVNTPPNHDLTFMKCRRCAGSFVFDLGEGSGCVNVVAGVPDAGRGPYKTLSYVWGVLPEAPLTIPCANCGNVTSVPILSPQRFRNLMHLGGAGNTVWLDALSIDQQDPQEVAKCVAVMGHIYKNATCVSVLLSESDKPAYDLMKSLELESGLILSRLSNFINNSDYEVDDPTTGQHTKVLTSVCQDFVHNITTLYENLNRFVYFSRAWTFQEWALANDVEVALEGGGDGRTSAGADENLPPSMVGRTCQNLKSLALGAAMLISRYKMSQHQYAEIKLGEGLTRGKIPGLFNIVKSLFPDEDLFLSYEEIDPKKASFQTNFPHAGVDHALGVRSLPPPSRNRPSESSHHQIDNAIPIRQNADPAQQTRARLTLLLSVFASSKRQAKYEADLVACWASMCNIKYAYSPHDTFAVALRKVKKELRNQGIKIFEFLPTEYIQMSGLVNDADRFLLYAKEHSQLNATNEATFPGAPLFTGHADTVSHMIYSITNIRLPTEWISTTYDDGATGLAQTTYRVVAGASVHAVIPLDSENLGEIATQFAKGAVYGDAIPMPGLMFWPVQDVVKAYLEEIPAGVRAWSRVVIVKIPFHKRSSNASPTTNSAPTATSVDLHMWAVIPADIPVSKIKVCREPINESLALVLDRGTPHPGGSNFMGVVAFLTLSDHLSGTFLVTCDEAGLIDLTLKIPERGDAMSSHHHQIAIRKLCGEIKLEKL</sequence>
<evidence type="ECO:0000259" key="2">
    <source>
        <dbReference type="Pfam" id="PF06985"/>
    </source>
</evidence>
<dbReference type="EMBL" id="JAACJL010000032">
    <property type="protein sequence ID" value="KAF4616091.1"/>
    <property type="molecule type" value="Genomic_DNA"/>
</dbReference>
<dbReference type="AlphaFoldDB" id="A0A8H4VMG2"/>
<accession>A0A8H4VMG2</accession>